<dbReference type="PANTHER" id="PTHR12195">
    <property type="entry name" value="CYTOPLASMIC FMR1-INTERACTING PROTEIN-RELATED"/>
    <property type="match status" value="1"/>
</dbReference>
<gene>
    <name evidence="2" type="ORF">M9Y10_016344</name>
</gene>
<dbReference type="InterPro" id="IPR008081">
    <property type="entry name" value="Cytoplasmic_FMR1-int"/>
</dbReference>
<dbReference type="PRINTS" id="PR01698">
    <property type="entry name" value="CYTOFMRPINTP"/>
</dbReference>
<feature type="region of interest" description="Disordered" evidence="1">
    <location>
        <begin position="419"/>
        <end position="457"/>
    </location>
</feature>
<proteinExistence type="predicted"/>
<dbReference type="Pfam" id="PF05994">
    <property type="entry name" value="FragX_IP"/>
    <property type="match status" value="1"/>
</dbReference>
<dbReference type="EMBL" id="JAPFFF010000021">
    <property type="protein sequence ID" value="KAK8853801.1"/>
    <property type="molecule type" value="Genomic_DNA"/>
</dbReference>
<sequence length="1274" mass="145238">MKNKSVGIDLPSLQEIEKWNDIDEFPIVGTAPRTIPEITLIQSPVQDDYNNYPALTSALPASLILTSISLIDKVTKTIKKHISNIYQLRSKTRGLENEIKSKNIPFEKYSPIAQQMLNDMTADLKAMKEDCEHTIQQISAILYFDELYDKGNYCAELIDRICYLIFLLLSLGSLCPTRNALSDDFSVLTSLTRNPSNPAALWINQDFVTIRQWISSPNAIRGLLMDNFSKVAKLDLSAAKKILLIFWKHIKNATIEEKFIYADQETAYTLTLMLLLDFYSLKKSDESAGLKEKDLKKLNKKDTFLNDIYDYIKKMRTLHPAIVLYNESNVGFDEMIKSENLSARMGELTRPIFHLNGMVNDLKTSFSTFSNDYSLLITPEKPNDEVVSRVIKSIPIVFRKINKSIHTLREFILDKHDHAKERPTDISSTPNQENDNSNESQENNNSNKSQENNEKIPKSKFELAMKYEITDEEREAIMQILTICRSFRELISDELPKLNQIFSKYIQDRIQEFSRDVITRALDKSKCISDELNKIRDLITYDFSSSSSNITADSKSKTPVKCPPHISLILLLRAQLQIFLNPESPTMTKGLIRKALDGTDSNNFEKFIKESTFYINILQLQKNLSKVCDQSSLYFKESYLDLYRNQLKGNKNVKGIVYFPITASLPYTLINFVLQNSSTNQVMLGSLFYPLSIYDDAAAKAVYELQSKYLYGEIVSECQICVLTIVKLITDSAFHMVEDACVDAFTMKYNNDTNKDNETKEKTFKNKNSLSKITTSQIAGTPFRIASFLQQNKLFLIGQHFDIKSAISQRLSELFMENLRSAFSLVEKYGLLTIHAFARSLDIFRDIHEMFVKEGHSIDSFDILLQTTIKTYTPNSFYSALLNSVYAHAEAQLIPTFLFSSSPCRFIPCYGSDTEQKVVKAIKKRKFIPSSLRQTITFITVDHIKEFFNLVKDDGAYDMFINMIKSSIDSIFPNFCDKYREVTQLIKRIADTPIGTGCHKAYEHFEGAYRSFASDKQVDLLFESMKSFGNLISLVFMCDIAFFLKHSEKEQVLAYLTEASYVKEKGESSETEITTDMIFDLFESGNESTIFKKSRSFFNSTNNDNGDLGFIKVAPDTNQINYPFLQSFVNKLSDLVHEEWDLFDEKSPNILDITSMNGFAAVWSVLEFVFCLKEVYRGDENNKYFSSNKGGSFAVYGEGVLTTAALMLCLTGQVSLAKILSIGTRIIQQKKIDLAAIDEDILNRFVNIFKLVNASIENTVTTLTPTLNSNGTVF</sequence>
<name>A0ABR2HXQ8_9EUKA</name>
<keyword evidence="3" id="KW-1185">Reference proteome</keyword>
<feature type="compositionally biased region" description="Low complexity" evidence="1">
    <location>
        <begin position="431"/>
        <end position="450"/>
    </location>
</feature>
<evidence type="ECO:0000313" key="3">
    <source>
        <dbReference type="Proteomes" id="UP001470230"/>
    </source>
</evidence>
<organism evidence="2 3">
    <name type="scientific">Tritrichomonas musculus</name>
    <dbReference type="NCBI Taxonomy" id="1915356"/>
    <lineage>
        <taxon>Eukaryota</taxon>
        <taxon>Metamonada</taxon>
        <taxon>Parabasalia</taxon>
        <taxon>Tritrichomonadida</taxon>
        <taxon>Tritrichomonadidae</taxon>
        <taxon>Tritrichomonas</taxon>
    </lineage>
</organism>
<comment type="caution">
    <text evidence="2">The sequence shown here is derived from an EMBL/GenBank/DDBJ whole genome shotgun (WGS) entry which is preliminary data.</text>
</comment>
<reference evidence="2 3" key="1">
    <citation type="submission" date="2024-04" db="EMBL/GenBank/DDBJ databases">
        <title>Tritrichomonas musculus Genome.</title>
        <authorList>
            <person name="Alves-Ferreira E."/>
            <person name="Grigg M."/>
            <person name="Lorenzi H."/>
            <person name="Galac M."/>
        </authorList>
    </citation>
    <scope>NUCLEOTIDE SEQUENCE [LARGE SCALE GENOMIC DNA]</scope>
    <source>
        <strain evidence="2 3">EAF2021</strain>
    </source>
</reference>
<protein>
    <submittedName>
        <fullName evidence="2">Uncharacterized protein</fullName>
    </submittedName>
</protein>
<accession>A0ABR2HXQ8</accession>
<evidence type="ECO:0000313" key="2">
    <source>
        <dbReference type="EMBL" id="KAK8853801.1"/>
    </source>
</evidence>
<evidence type="ECO:0000256" key="1">
    <source>
        <dbReference type="SAM" id="MobiDB-lite"/>
    </source>
</evidence>
<dbReference type="Proteomes" id="UP001470230">
    <property type="component" value="Unassembled WGS sequence"/>
</dbReference>